<feature type="compositionally biased region" description="Low complexity" evidence="1">
    <location>
        <begin position="43"/>
        <end position="60"/>
    </location>
</feature>
<dbReference type="RefSeq" id="WP_163848101.1">
    <property type="nucleotide sequence ID" value="NZ_JARWNL010000063.1"/>
</dbReference>
<accession>A0A6P1CVP8</accession>
<feature type="region of interest" description="Disordered" evidence="1">
    <location>
        <begin position="36"/>
        <end position="66"/>
    </location>
</feature>
<reference evidence="2 3" key="1">
    <citation type="submission" date="2020-01" db="EMBL/GenBank/DDBJ databases">
        <title>Genetics and antimicrobial susceptibilities of Nocardia species isolated from the soil; a comparison with species isolated from humans.</title>
        <authorList>
            <person name="Carrasco G."/>
            <person name="Monzon S."/>
            <person name="Sansegundo M."/>
            <person name="Garcia E."/>
            <person name="Garrido N."/>
            <person name="Medina M.J."/>
            <person name="Villalon P."/>
            <person name="Ramirez-Arocha A.C."/>
            <person name="Jimenez P."/>
            <person name="Cuesta I."/>
            <person name="Valdezate S."/>
        </authorList>
    </citation>
    <scope>NUCLEOTIDE SEQUENCE [LARGE SCALE GENOMIC DNA]</scope>
    <source>
        <strain evidence="2 3">CNM20110626</strain>
    </source>
</reference>
<evidence type="ECO:0000256" key="1">
    <source>
        <dbReference type="SAM" id="MobiDB-lite"/>
    </source>
</evidence>
<dbReference type="Proteomes" id="UP000471166">
    <property type="component" value="Unassembled WGS sequence"/>
</dbReference>
<sequence>MRDQDREEPVMKLVRGRYLLAIGAVVLVAGCGGSTDGEAQPVGTVEATGSAGSTSTTEGSIPENVPSGFDPCVDITQEVLNSEGLRNKQPSSNEGSNGIRWQGCRWVQSDGYGATVSVTNITVDMVRDNPDRTVRDEYTIGGREAIASHVSDEKDPKYVCTLHVAMNGGSLEFGLSNSPSRRKTGSTDTCVLARTLAEKVVPLIPAGA</sequence>
<organism evidence="2 3">
    <name type="scientific">Nocardia cyriacigeorgica</name>
    <dbReference type="NCBI Taxonomy" id="135487"/>
    <lineage>
        <taxon>Bacteria</taxon>
        <taxon>Bacillati</taxon>
        <taxon>Actinomycetota</taxon>
        <taxon>Actinomycetes</taxon>
        <taxon>Mycobacteriales</taxon>
        <taxon>Nocardiaceae</taxon>
        <taxon>Nocardia</taxon>
    </lineage>
</organism>
<dbReference type="InterPro" id="IPR024520">
    <property type="entry name" value="DUF3558"/>
</dbReference>
<dbReference type="EMBL" id="JAAGVB010000085">
    <property type="protein sequence ID" value="NEW36601.1"/>
    <property type="molecule type" value="Genomic_DNA"/>
</dbReference>
<protein>
    <submittedName>
        <fullName evidence="2">DUF3558 domain-containing protein</fullName>
    </submittedName>
</protein>
<dbReference type="AlphaFoldDB" id="A0A6P1CVP8"/>
<name>A0A6P1CVP8_9NOCA</name>
<evidence type="ECO:0000313" key="3">
    <source>
        <dbReference type="Proteomes" id="UP000471166"/>
    </source>
</evidence>
<evidence type="ECO:0000313" key="2">
    <source>
        <dbReference type="EMBL" id="NEW36601.1"/>
    </source>
</evidence>
<comment type="caution">
    <text evidence="2">The sequence shown here is derived from an EMBL/GenBank/DDBJ whole genome shotgun (WGS) entry which is preliminary data.</text>
</comment>
<dbReference type="PROSITE" id="PS51257">
    <property type="entry name" value="PROKAR_LIPOPROTEIN"/>
    <property type="match status" value="1"/>
</dbReference>
<dbReference type="Pfam" id="PF12079">
    <property type="entry name" value="DUF3558"/>
    <property type="match status" value="1"/>
</dbReference>
<proteinExistence type="predicted"/>
<gene>
    <name evidence="2" type="ORF">GV791_29175</name>
</gene>